<name>E4KPM7_9LACT</name>
<keyword evidence="2" id="KW-0004">4Fe-4S</keyword>
<dbReference type="GO" id="GO:0046872">
    <property type="term" value="F:metal ion binding"/>
    <property type="evidence" value="ECO:0007669"/>
    <property type="project" value="UniProtKB-KW"/>
</dbReference>
<evidence type="ECO:0000313" key="11">
    <source>
        <dbReference type="EMBL" id="EFR31033.1"/>
    </source>
</evidence>
<dbReference type="Gene3D" id="1.10.340.30">
    <property type="entry name" value="Hypothetical protein, domain 2"/>
    <property type="match status" value="1"/>
</dbReference>
<evidence type="ECO:0000313" key="12">
    <source>
        <dbReference type="Proteomes" id="UP000005990"/>
    </source>
</evidence>
<dbReference type="Pfam" id="PF00730">
    <property type="entry name" value="HhH-GPD"/>
    <property type="match status" value="1"/>
</dbReference>
<evidence type="ECO:0000256" key="9">
    <source>
        <dbReference type="ARBA" id="ARBA00023295"/>
    </source>
</evidence>
<dbReference type="InterPro" id="IPR023170">
    <property type="entry name" value="HhH_base_excis_C"/>
</dbReference>
<dbReference type="PROSITE" id="PS01155">
    <property type="entry name" value="ENDONUCLEASE_III_2"/>
    <property type="match status" value="1"/>
</dbReference>
<evidence type="ECO:0000256" key="2">
    <source>
        <dbReference type="ARBA" id="ARBA00022485"/>
    </source>
</evidence>
<evidence type="ECO:0000259" key="10">
    <source>
        <dbReference type="SMART" id="SM00478"/>
    </source>
</evidence>
<dbReference type="InterPro" id="IPR004036">
    <property type="entry name" value="Endonuclease-III-like_CS2"/>
</dbReference>
<dbReference type="FunFam" id="1.10.340.30:FF:000001">
    <property type="entry name" value="Endonuclease III"/>
    <property type="match status" value="1"/>
</dbReference>
<dbReference type="SUPFAM" id="SSF48150">
    <property type="entry name" value="DNA-glycosylase"/>
    <property type="match status" value="1"/>
</dbReference>
<dbReference type="GO" id="GO:0003677">
    <property type="term" value="F:DNA binding"/>
    <property type="evidence" value="ECO:0007669"/>
    <property type="project" value="InterPro"/>
</dbReference>
<keyword evidence="11" id="KW-0540">Nuclease</keyword>
<protein>
    <submittedName>
        <fullName evidence="11">Putative endonuclease III</fullName>
    </submittedName>
</protein>
<dbReference type="Proteomes" id="UP000005990">
    <property type="component" value="Unassembled WGS sequence"/>
</dbReference>
<dbReference type="InterPro" id="IPR011257">
    <property type="entry name" value="DNA_glycosylase"/>
</dbReference>
<dbReference type="eggNOG" id="COG0177">
    <property type="taxonomic scope" value="Bacteria"/>
</dbReference>
<dbReference type="Pfam" id="PF00633">
    <property type="entry name" value="HHH"/>
    <property type="match status" value="1"/>
</dbReference>
<dbReference type="GO" id="GO:0019104">
    <property type="term" value="F:DNA N-glycosylase activity"/>
    <property type="evidence" value="ECO:0007669"/>
    <property type="project" value="TreeGrafter"/>
</dbReference>
<keyword evidence="3" id="KW-0479">Metal-binding</keyword>
<gene>
    <name evidence="11" type="ORF">HMPREF9257_1515</name>
</gene>
<evidence type="ECO:0000256" key="5">
    <source>
        <dbReference type="ARBA" id="ARBA00022801"/>
    </source>
</evidence>
<keyword evidence="4" id="KW-0227">DNA damage</keyword>
<keyword evidence="5" id="KW-0378">Hydrolase</keyword>
<evidence type="ECO:0000256" key="1">
    <source>
        <dbReference type="ARBA" id="ARBA00008343"/>
    </source>
</evidence>
<comment type="similarity">
    <text evidence="1">Belongs to the Nth/MutY family.</text>
</comment>
<accession>E4KPM7</accession>
<comment type="caution">
    <text evidence="11">The sequence shown here is derived from an EMBL/GenBank/DDBJ whole genome shotgun (WGS) entry which is preliminary data.</text>
</comment>
<evidence type="ECO:0000256" key="6">
    <source>
        <dbReference type="ARBA" id="ARBA00023004"/>
    </source>
</evidence>
<evidence type="ECO:0000256" key="8">
    <source>
        <dbReference type="ARBA" id="ARBA00023204"/>
    </source>
</evidence>
<dbReference type="PANTHER" id="PTHR10359:SF18">
    <property type="entry name" value="ENDONUCLEASE III"/>
    <property type="match status" value="1"/>
</dbReference>
<keyword evidence="8" id="KW-0234">DNA repair</keyword>
<reference evidence="11 12" key="1">
    <citation type="submission" date="2010-10" db="EMBL/GenBank/DDBJ databases">
        <authorList>
            <person name="Durkin A.S."/>
            <person name="Madupu R."/>
            <person name="Torralba M."/>
            <person name="Gillis M."/>
            <person name="Methe B."/>
            <person name="Sutton G."/>
            <person name="Nelson K.E."/>
        </authorList>
    </citation>
    <scope>NUCLEOTIDE SEQUENCE [LARGE SCALE GENOMIC DNA]</scope>
    <source>
        <strain evidence="11 12">ACS-139-V-Col8</strain>
    </source>
</reference>
<dbReference type="STRING" id="908337.HMPREF9257_1515"/>
<dbReference type="GO" id="GO:0051539">
    <property type="term" value="F:4 iron, 4 sulfur cluster binding"/>
    <property type="evidence" value="ECO:0007669"/>
    <property type="project" value="UniProtKB-KW"/>
</dbReference>
<dbReference type="SMART" id="SM00478">
    <property type="entry name" value="ENDO3c"/>
    <property type="match status" value="1"/>
</dbReference>
<keyword evidence="9" id="KW-0326">Glycosidase</keyword>
<dbReference type="EMBL" id="AENN01000015">
    <property type="protein sequence ID" value="EFR31033.1"/>
    <property type="molecule type" value="Genomic_DNA"/>
</dbReference>
<dbReference type="RefSeq" id="WP_006418236.1">
    <property type="nucleotide sequence ID" value="NZ_AENN01000015.1"/>
</dbReference>
<dbReference type="AlphaFoldDB" id="E4KPM7"/>
<proteinExistence type="inferred from homology"/>
<feature type="domain" description="HhH-GPD" evidence="10">
    <location>
        <begin position="40"/>
        <end position="188"/>
    </location>
</feature>
<dbReference type="InterPro" id="IPR000445">
    <property type="entry name" value="HhH_motif"/>
</dbReference>
<dbReference type="GO" id="GO:0004519">
    <property type="term" value="F:endonuclease activity"/>
    <property type="evidence" value="ECO:0007669"/>
    <property type="project" value="UniProtKB-KW"/>
</dbReference>
<evidence type="ECO:0000256" key="7">
    <source>
        <dbReference type="ARBA" id="ARBA00023014"/>
    </source>
</evidence>
<keyword evidence="12" id="KW-1185">Reference proteome</keyword>
<dbReference type="OrthoDB" id="9800977at2"/>
<dbReference type="PANTHER" id="PTHR10359">
    <property type="entry name" value="A/G-SPECIFIC ADENINE GLYCOSYLASE/ENDONUCLEASE III"/>
    <property type="match status" value="1"/>
</dbReference>
<dbReference type="Gene3D" id="1.10.1670.10">
    <property type="entry name" value="Helix-hairpin-Helix base-excision DNA repair enzymes (C-terminal)"/>
    <property type="match status" value="1"/>
</dbReference>
<keyword evidence="7" id="KW-0411">Iron-sulfur</keyword>
<dbReference type="InterPro" id="IPR003265">
    <property type="entry name" value="HhH-GPD_domain"/>
</dbReference>
<keyword evidence="6" id="KW-0408">Iron</keyword>
<organism evidence="11 12">
    <name type="scientific">Eremococcus coleocola ACS-139-V-Col8</name>
    <dbReference type="NCBI Taxonomy" id="908337"/>
    <lineage>
        <taxon>Bacteria</taxon>
        <taxon>Bacillati</taxon>
        <taxon>Bacillota</taxon>
        <taxon>Bacilli</taxon>
        <taxon>Lactobacillales</taxon>
        <taxon>Aerococcaceae</taxon>
        <taxon>Eremococcus</taxon>
    </lineage>
</organism>
<dbReference type="PIRSF" id="PIRSF001435">
    <property type="entry name" value="Nth"/>
    <property type="match status" value="1"/>
</dbReference>
<dbReference type="CDD" id="cd00056">
    <property type="entry name" value="ENDO3c"/>
    <property type="match status" value="1"/>
</dbReference>
<sequence length="203" mass="22751">MVLSDKAAYDFLQKIMKLYPQAQPQLIYENAFQLVVALILSARTSDQALAKITPTLFTRYPTPADLAQSKPTEIEAYINQIGLYHQKAKYLYQTGQILVDQFEGQVPATRDDLMKLAGIGRKSANLVLLKAFNIPAFAVDSHIQRIAYHHSLVSPGASLLKIENRVCQLLEADQWGHAHQAMIEFGRHHCRPGGRGDCLTCFK</sequence>
<evidence type="ECO:0000256" key="4">
    <source>
        <dbReference type="ARBA" id="ARBA00022763"/>
    </source>
</evidence>
<dbReference type="GO" id="GO:0006285">
    <property type="term" value="P:base-excision repair, AP site formation"/>
    <property type="evidence" value="ECO:0007669"/>
    <property type="project" value="TreeGrafter"/>
</dbReference>
<evidence type="ECO:0000256" key="3">
    <source>
        <dbReference type="ARBA" id="ARBA00022723"/>
    </source>
</evidence>
<keyword evidence="11" id="KW-0255">Endonuclease</keyword>